<comment type="caution">
    <text evidence="3">The sequence shown here is derived from an EMBL/GenBank/DDBJ whole genome shotgun (WGS) entry which is preliminary data.</text>
</comment>
<dbReference type="STRING" id="231916.A0A409YS19"/>
<protein>
    <recommendedName>
        <fullName evidence="2">DUF6589 domain-containing protein</fullName>
    </recommendedName>
</protein>
<dbReference type="AlphaFoldDB" id="A0A409YS19"/>
<organism evidence="3 4">
    <name type="scientific">Gymnopilus dilepis</name>
    <dbReference type="NCBI Taxonomy" id="231916"/>
    <lineage>
        <taxon>Eukaryota</taxon>
        <taxon>Fungi</taxon>
        <taxon>Dikarya</taxon>
        <taxon>Basidiomycota</taxon>
        <taxon>Agaricomycotina</taxon>
        <taxon>Agaricomycetes</taxon>
        <taxon>Agaricomycetidae</taxon>
        <taxon>Agaricales</taxon>
        <taxon>Agaricineae</taxon>
        <taxon>Hymenogastraceae</taxon>
        <taxon>Gymnopilus</taxon>
    </lineage>
</organism>
<dbReference type="InParanoid" id="A0A409YS19"/>
<gene>
    <name evidence="3" type="ORF">CVT26_010162</name>
</gene>
<dbReference type="Proteomes" id="UP000284706">
    <property type="component" value="Unassembled WGS sequence"/>
</dbReference>
<feature type="domain" description="DUF6589" evidence="2">
    <location>
        <begin position="525"/>
        <end position="964"/>
    </location>
</feature>
<accession>A0A409YS19</accession>
<keyword evidence="4" id="KW-1185">Reference proteome</keyword>
<evidence type="ECO:0000259" key="2">
    <source>
        <dbReference type="Pfam" id="PF20231"/>
    </source>
</evidence>
<proteinExistence type="predicted"/>
<evidence type="ECO:0000313" key="3">
    <source>
        <dbReference type="EMBL" id="PPR05788.1"/>
    </source>
</evidence>
<feature type="compositionally biased region" description="Polar residues" evidence="1">
    <location>
        <begin position="140"/>
        <end position="158"/>
    </location>
</feature>
<feature type="region of interest" description="Disordered" evidence="1">
    <location>
        <begin position="1"/>
        <end position="69"/>
    </location>
</feature>
<feature type="compositionally biased region" description="Polar residues" evidence="1">
    <location>
        <begin position="166"/>
        <end position="175"/>
    </location>
</feature>
<evidence type="ECO:0000256" key="1">
    <source>
        <dbReference type="SAM" id="MobiDB-lite"/>
    </source>
</evidence>
<dbReference type="InterPro" id="IPR046496">
    <property type="entry name" value="DUF6589"/>
</dbReference>
<feature type="compositionally biased region" description="Acidic residues" evidence="1">
    <location>
        <begin position="785"/>
        <end position="795"/>
    </location>
</feature>
<feature type="region of interest" description="Disordered" evidence="1">
    <location>
        <begin position="137"/>
        <end position="179"/>
    </location>
</feature>
<dbReference type="EMBL" id="NHYE01000425">
    <property type="protein sequence ID" value="PPR05788.1"/>
    <property type="molecule type" value="Genomic_DNA"/>
</dbReference>
<name>A0A409YS19_9AGAR</name>
<evidence type="ECO:0000313" key="4">
    <source>
        <dbReference type="Proteomes" id="UP000284706"/>
    </source>
</evidence>
<feature type="region of interest" description="Disordered" evidence="1">
    <location>
        <begin position="771"/>
        <end position="814"/>
    </location>
</feature>
<sequence>MPPPRYDSFAFSVGPAANPSQEPDHMQPEQPVFGCFSSNGTSVPVASRPHRQRASSVPWNKRGASQFRPADVSLFQKSPANSERQKQHRITSGQRSVEFAFGAFGGTVELEMGDGNGANLMPTGSVDFAVPYDRPLGQPYNFNEQESRNTTLNASPASHSEDFSASPESTSSSWYSAQSMPQSPLSPLSSAGHFSTPSLSPLILSGGLSRDSLSPAASTSSLDHAIYEPSGYIPRLKKPRVRKIHNALKALELLDEARITVIDLLEIILSKENEAFLSYRESLVSGRNQSHLCEVMGRIIDDEECADLARQLLVPRATKVVCDQIHREMEAAKPYLTMTSKEVTADFIDNWDLETIMGPVVSLTPTFSAVFEAAAESNRSKEKGVTPNARNRRKGFYTIHAAVHFLRSLRSSKVQIGLGLAAWACGASKEVLMLLHHAGLSMSYSSINSIVTALADSAIQKARKAASGPHGLAYDNINVSTSIFVEQRPGMPSKVQSGTFAVIYELLNARPEDLDIRLMMENLKKSLPLTLDDLQPTDVAVYSYGRQTAVNICQILFKHVKGFEDITSHTLLRHHPRRMIMPGHKTKFYPLRATTIEEASVDGNLAVHDDVYTVQLGLDPDKLCEKAIPSFNDQLTNARIRGAQDVRRKDVSPWERREIFQLGFGTFHLIMNLIWNVLSVHRGTVQQEGSLSYFFSVLQKKRLGSDHPDYHTLLTALTQVLEGLILNAWRQECGPLQEFAASNPAPEFLLQKAYEIADKYTIPKRTFPASNPKYPLKDLNMDNIDSNESDEDQSDSESTGCSQSESDDSDTPSQFDTAYQNIVLLTRDMLYVIELVNAVQTGDFGRVEDILPVLACMFRGSGSNNYSTEILHLLHNIKNVWTPEFANVMRDNMLINVSGLPEHAMPIDSNIEHLIGYLKRLFSAKGIYSNWDRLGNISAAIPHLQTIKRRVAKSTNAGYKSRSHKDMDDTELVWKIADKVRDTGLQTLNVRRDNKKIKAVVDMQITGYKKFESTALAAFNKKIEESIRGIRSEREVDDILPVGITVDLTDGDDELDDGQESVLHDCAD</sequence>
<reference evidence="3 4" key="1">
    <citation type="journal article" date="2018" name="Evol. Lett.">
        <title>Horizontal gene cluster transfer increased hallucinogenic mushroom diversity.</title>
        <authorList>
            <person name="Reynolds H.T."/>
            <person name="Vijayakumar V."/>
            <person name="Gluck-Thaler E."/>
            <person name="Korotkin H.B."/>
            <person name="Matheny P.B."/>
            <person name="Slot J.C."/>
        </authorList>
    </citation>
    <scope>NUCLEOTIDE SEQUENCE [LARGE SCALE GENOMIC DNA]</scope>
    <source>
        <strain evidence="3 4">SRW20</strain>
    </source>
</reference>
<dbReference type="OrthoDB" id="3040861at2759"/>
<dbReference type="Pfam" id="PF20231">
    <property type="entry name" value="DUF6589"/>
    <property type="match status" value="1"/>
</dbReference>